<accession>A0ACB0LFL6</accession>
<dbReference type="EMBL" id="CASHSV030000513">
    <property type="protein sequence ID" value="CAJ2667188.1"/>
    <property type="molecule type" value="Genomic_DNA"/>
</dbReference>
<organism evidence="1 2">
    <name type="scientific">Trifolium pratense</name>
    <name type="common">Red clover</name>
    <dbReference type="NCBI Taxonomy" id="57577"/>
    <lineage>
        <taxon>Eukaryota</taxon>
        <taxon>Viridiplantae</taxon>
        <taxon>Streptophyta</taxon>
        <taxon>Embryophyta</taxon>
        <taxon>Tracheophyta</taxon>
        <taxon>Spermatophyta</taxon>
        <taxon>Magnoliopsida</taxon>
        <taxon>eudicotyledons</taxon>
        <taxon>Gunneridae</taxon>
        <taxon>Pentapetalae</taxon>
        <taxon>rosids</taxon>
        <taxon>fabids</taxon>
        <taxon>Fabales</taxon>
        <taxon>Fabaceae</taxon>
        <taxon>Papilionoideae</taxon>
        <taxon>50 kb inversion clade</taxon>
        <taxon>NPAAA clade</taxon>
        <taxon>Hologalegina</taxon>
        <taxon>IRL clade</taxon>
        <taxon>Trifolieae</taxon>
        <taxon>Trifolium</taxon>
    </lineage>
</organism>
<dbReference type="Proteomes" id="UP001177021">
    <property type="component" value="Unassembled WGS sequence"/>
</dbReference>
<comment type="caution">
    <text evidence="1">The sequence shown here is derived from an EMBL/GenBank/DDBJ whole genome shotgun (WGS) entry which is preliminary data.</text>
</comment>
<protein>
    <submittedName>
        <fullName evidence="1">Uncharacterized protein</fullName>
    </submittedName>
</protein>
<gene>
    <name evidence="1" type="ORF">MILVUS5_LOCUS31873</name>
</gene>
<evidence type="ECO:0000313" key="1">
    <source>
        <dbReference type="EMBL" id="CAJ2667188.1"/>
    </source>
</evidence>
<keyword evidence="2" id="KW-1185">Reference proteome</keyword>
<evidence type="ECO:0000313" key="2">
    <source>
        <dbReference type="Proteomes" id="UP001177021"/>
    </source>
</evidence>
<reference evidence="1" key="1">
    <citation type="submission" date="2023-10" db="EMBL/GenBank/DDBJ databases">
        <authorList>
            <person name="Rodriguez Cubillos JULIANA M."/>
            <person name="De Vega J."/>
        </authorList>
    </citation>
    <scope>NUCLEOTIDE SEQUENCE</scope>
</reference>
<name>A0ACB0LFL6_TRIPR</name>
<sequence length="168" mass="19175">MLAENMQELTSSVPTNDAYFDSVIPLADQSNPVANQAKSMDKRSRRSDDGPEPCLQMMLLEYISNRKKRVKHASQKESKGKRLRQRKSLADDAGTSWESGVRRSTRYKTKPLEYWKGERMVYGRVYESLSTVIGVKCMSPGTDGKPEMKAKSFVSDQYKELFEIASQY</sequence>
<proteinExistence type="predicted"/>